<sequence length="58" mass="6218">MRVVPDPERDRSVVQPSLEAGGSGGVPGWRGTQGKDFRPHASNFDSRVATASRQPQGK</sequence>
<keyword evidence="2" id="KW-0614">Plasmid</keyword>
<reference evidence="2 3" key="1">
    <citation type="journal article" date="2011" name="PLoS Genet.">
        <title>Azospirillum genomes reveal transition of bacteria from aquatic to terrestrial environments.</title>
        <authorList>
            <person name="Wisniewski-Dye F."/>
            <person name="Borziak K."/>
            <person name="Khalsa-Moyers G."/>
            <person name="Alexandre G."/>
            <person name="Sukharnikov L.O."/>
            <person name="Wuichet K."/>
            <person name="Hurst G.B."/>
            <person name="McDonald W.H."/>
            <person name="Robertson J.S."/>
            <person name="Barbe V."/>
            <person name="Calteau A."/>
            <person name="Rouy Z."/>
            <person name="Mangenot S."/>
            <person name="Prigent-Combaret C."/>
            <person name="Normand P."/>
            <person name="Boyer M."/>
            <person name="Siguier P."/>
            <person name="Dessaux Y."/>
            <person name="Elmerich C."/>
            <person name="Condemine G."/>
            <person name="Krishnen G."/>
            <person name="Kennedy I."/>
            <person name="Paterson A.H."/>
            <person name="Gonzalez V."/>
            <person name="Mavingui P."/>
            <person name="Zhulin I.B."/>
        </authorList>
    </citation>
    <scope>NUCLEOTIDE SEQUENCE [LARGE SCALE GENOMIC DNA]</scope>
    <source>
        <strain evidence="2 3">Sp245</strain>
    </source>
</reference>
<gene>
    <name evidence="2" type="ORF">AZOBR_p220085</name>
</gene>
<geneLocation type="plasmid" evidence="2 3">
    <name>AZOBR_p2</name>
</geneLocation>
<proteinExistence type="predicted"/>
<feature type="compositionally biased region" description="Basic and acidic residues" evidence="1">
    <location>
        <begin position="1"/>
        <end position="12"/>
    </location>
</feature>
<protein>
    <submittedName>
        <fullName evidence="2">Uncharacterized protein</fullName>
    </submittedName>
</protein>
<feature type="compositionally biased region" description="Polar residues" evidence="1">
    <location>
        <begin position="43"/>
        <end position="58"/>
    </location>
</feature>
<organism evidence="2 3">
    <name type="scientific">Azospirillum baldaniorum</name>
    <dbReference type="NCBI Taxonomy" id="1064539"/>
    <lineage>
        <taxon>Bacteria</taxon>
        <taxon>Pseudomonadati</taxon>
        <taxon>Pseudomonadota</taxon>
        <taxon>Alphaproteobacteria</taxon>
        <taxon>Rhodospirillales</taxon>
        <taxon>Azospirillaceae</taxon>
        <taxon>Azospirillum</taxon>
    </lineage>
</organism>
<accession>A0A9P1NQL4</accession>
<dbReference type="KEGG" id="abs:AZOBR_p220085"/>
<dbReference type="AlphaFoldDB" id="A0A9P1NQL4"/>
<evidence type="ECO:0000256" key="1">
    <source>
        <dbReference type="SAM" id="MobiDB-lite"/>
    </source>
</evidence>
<name>A0A9P1NQL4_9PROT</name>
<evidence type="ECO:0000313" key="2">
    <source>
        <dbReference type="EMBL" id="CCD01622.1"/>
    </source>
</evidence>
<keyword evidence="3" id="KW-1185">Reference proteome</keyword>
<dbReference type="EMBL" id="HE577329">
    <property type="protein sequence ID" value="CCD01622.1"/>
    <property type="molecule type" value="Genomic_DNA"/>
</dbReference>
<feature type="region of interest" description="Disordered" evidence="1">
    <location>
        <begin position="1"/>
        <end position="58"/>
    </location>
</feature>
<evidence type="ECO:0000313" key="3">
    <source>
        <dbReference type="Proteomes" id="UP000007319"/>
    </source>
</evidence>
<dbReference type="Proteomes" id="UP000007319">
    <property type="component" value="Plasmid AZOBR_p2"/>
</dbReference>